<dbReference type="PANTHER" id="PTHR23411">
    <property type="entry name" value="TAPASIN"/>
    <property type="match status" value="1"/>
</dbReference>
<dbReference type="GO" id="GO:0016020">
    <property type="term" value="C:membrane"/>
    <property type="evidence" value="ECO:0007669"/>
    <property type="project" value="InterPro"/>
</dbReference>
<organism evidence="5 6">
    <name type="scientific">Chanos chanos</name>
    <name type="common">Milkfish</name>
    <name type="synonym">Mugil chanos</name>
    <dbReference type="NCBI Taxonomy" id="29144"/>
    <lineage>
        <taxon>Eukaryota</taxon>
        <taxon>Metazoa</taxon>
        <taxon>Chordata</taxon>
        <taxon>Craniata</taxon>
        <taxon>Vertebrata</taxon>
        <taxon>Euteleostomi</taxon>
        <taxon>Actinopterygii</taxon>
        <taxon>Neopterygii</taxon>
        <taxon>Teleostei</taxon>
        <taxon>Ostariophysi</taxon>
        <taxon>Gonorynchiformes</taxon>
        <taxon>Chanidae</taxon>
        <taxon>Chanos</taxon>
    </lineage>
</organism>
<dbReference type="InterPro" id="IPR003599">
    <property type="entry name" value="Ig_sub"/>
</dbReference>
<keyword evidence="2" id="KW-0812">Transmembrane</keyword>
<dbReference type="PROSITE" id="PS50835">
    <property type="entry name" value="IG_LIKE"/>
    <property type="match status" value="2"/>
</dbReference>
<dbReference type="AlphaFoldDB" id="A0A6J2VMV7"/>
<dbReference type="GO" id="GO:0019885">
    <property type="term" value="P:antigen processing and presentation of endogenous peptide antigen via MHC class I"/>
    <property type="evidence" value="ECO:0007669"/>
    <property type="project" value="InterPro"/>
</dbReference>
<dbReference type="OrthoDB" id="8929156at2759"/>
<dbReference type="SUPFAM" id="SSF48726">
    <property type="entry name" value="Immunoglobulin"/>
    <property type="match status" value="2"/>
</dbReference>
<dbReference type="RefSeq" id="XP_030633352.1">
    <property type="nucleotide sequence ID" value="XM_030777492.1"/>
</dbReference>
<keyword evidence="5" id="KW-1185">Reference proteome</keyword>
<gene>
    <name evidence="6" type="primary">tapbp.1</name>
</gene>
<dbReference type="GeneID" id="115814594"/>
<keyword evidence="3" id="KW-0732">Signal</keyword>
<dbReference type="FunCoup" id="A0A6J2VMV7">
    <property type="interactions" value="767"/>
</dbReference>
<evidence type="ECO:0000256" key="1">
    <source>
        <dbReference type="ARBA" id="ARBA00023319"/>
    </source>
</evidence>
<dbReference type="InterPro" id="IPR013783">
    <property type="entry name" value="Ig-like_fold"/>
</dbReference>
<evidence type="ECO:0000259" key="4">
    <source>
        <dbReference type="PROSITE" id="PS50835"/>
    </source>
</evidence>
<dbReference type="PRINTS" id="PR01669">
    <property type="entry name" value="TAPASIN"/>
</dbReference>
<feature type="signal peptide" evidence="3">
    <location>
        <begin position="1"/>
        <end position="24"/>
    </location>
</feature>
<dbReference type="InterPro" id="IPR036179">
    <property type="entry name" value="Ig-like_dom_sf"/>
</dbReference>
<keyword evidence="2" id="KW-1133">Transmembrane helix</keyword>
<feature type="domain" description="Ig-like" evidence="4">
    <location>
        <begin position="292"/>
        <end position="393"/>
    </location>
</feature>
<dbReference type="InParanoid" id="A0A6J2VMV7"/>
<evidence type="ECO:0000256" key="3">
    <source>
        <dbReference type="SAM" id="SignalP"/>
    </source>
</evidence>
<accession>A0A6J2VMV7</accession>
<keyword evidence="2" id="KW-0472">Membrane</keyword>
<feature type="chain" id="PRO_5026784974" evidence="3">
    <location>
        <begin position="25"/>
        <end position="444"/>
    </location>
</feature>
<dbReference type="Gene3D" id="2.60.40.10">
    <property type="entry name" value="Immunoglobulins"/>
    <property type="match status" value="3"/>
</dbReference>
<dbReference type="InterPro" id="IPR007110">
    <property type="entry name" value="Ig-like_dom"/>
</dbReference>
<reference evidence="6" key="1">
    <citation type="submission" date="2025-08" db="UniProtKB">
        <authorList>
            <consortium name="RefSeq"/>
        </authorList>
    </citation>
    <scope>IDENTIFICATION</scope>
</reference>
<evidence type="ECO:0000313" key="5">
    <source>
        <dbReference type="Proteomes" id="UP000504632"/>
    </source>
</evidence>
<evidence type="ECO:0000313" key="6">
    <source>
        <dbReference type="RefSeq" id="XP_030633352.1"/>
    </source>
</evidence>
<evidence type="ECO:0000256" key="2">
    <source>
        <dbReference type="SAM" id="Phobius"/>
    </source>
</evidence>
<proteinExistence type="predicted"/>
<dbReference type="SMART" id="SM00409">
    <property type="entry name" value="IG"/>
    <property type="match status" value="2"/>
</dbReference>
<dbReference type="InterPro" id="IPR013106">
    <property type="entry name" value="Ig_V-set"/>
</dbReference>
<feature type="transmembrane region" description="Helical" evidence="2">
    <location>
        <begin position="408"/>
        <end position="428"/>
    </location>
</feature>
<dbReference type="Proteomes" id="UP000504632">
    <property type="component" value="Chromosome 1"/>
</dbReference>
<sequence length="444" mass="47513">MANLATILKICVLTLVVCVVQVAGSGCPALECWFVQEKPGRGGGIGTPMSQEKSIMYIRTDPDSEVPDSQRRTPADISPSRVYYVIDLAASFCSSALHPPAGSVTKPQCEINPFIPHASMVKWAAALTESAQSPAYLQADWFSVAAQGLDGELTLSNVMRAPTGSKEPNVILSVSSKTAVVRSRLGERVHLDCGFWVNPSSPLFGTGFSVEWRYQYRGEGRLVLAYDGKSDRFAETTETGAELDIASLYETGNATLILEEAQVRHSGTYICTVYLPHLLAQVAVDLEIVEPPSLSIFPSPLPLSLPGQVVSVQCEASGFNPLSLDLSWEFVGADGKVRSLGQGSVTGHRQASDGTFSQTTRLELDSSKLGLGRGGEVRCVAEHAGGTRRASVTLNVIGISAPSIEDSMAMVAVALVLYGLIKVLFWMCSSSDTSDTDSKDKKEK</sequence>
<feature type="domain" description="Ig-like" evidence="4">
    <location>
        <begin position="168"/>
        <end position="273"/>
    </location>
</feature>
<name>A0A6J2VMV7_CHACN</name>
<keyword evidence="1" id="KW-0393">Immunoglobulin domain</keyword>
<dbReference type="CTD" id="30163"/>
<dbReference type="Pfam" id="PF07686">
    <property type="entry name" value="V-set"/>
    <property type="match status" value="1"/>
</dbReference>
<dbReference type="InterPro" id="IPR008056">
    <property type="entry name" value="Tapasin"/>
</dbReference>
<protein>
    <submittedName>
        <fullName evidence="6">TAP binding protein (Tapasin), tandem duplicate 1</fullName>
    </submittedName>
</protein>
<dbReference type="InterPro" id="IPR050380">
    <property type="entry name" value="Immune_Resp_Modulators"/>
</dbReference>